<evidence type="ECO:0000313" key="2">
    <source>
        <dbReference type="EMBL" id="KPQ32875.1"/>
    </source>
</evidence>
<dbReference type="STRING" id="1666911.HLUCCA11_20415"/>
<organism evidence="2 3">
    <name type="scientific">Phormidesmis priestleyi Ana</name>
    <dbReference type="NCBI Taxonomy" id="1666911"/>
    <lineage>
        <taxon>Bacteria</taxon>
        <taxon>Bacillati</taxon>
        <taxon>Cyanobacteriota</taxon>
        <taxon>Cyanophyceae</taxon>
        <taxon>Leptolyngbyales</taxon>
        <taxon>Leptolyngbyaceae</taxon>
        <taxon>Phormidesmis</taxon>
    </lineage>
</organism>
<dbReference type="InterPro" id="IPR056947">
    <property type="entry name" value="Pepco_dom"/>
</dbReference>
<protein>
    <recommendedName>
        <fullName evidence="1">Pepco domain-containing protein</fullName>
    </recommendedName>
</protein>
<sequence>MSDDNQIYFIVEAPVTEEVVTIEGERDGRRDMGGGWGAEPRRSRVDAIAQYVTRQRVSVDANQLKSQLQALVTTVNALFDPAEPNSIAQPAHGLQLDEITLAVQVNAKGQLSILGTGGELSGSGGITLKFVRPKP</sequence>
<accession>A0A0P7YQS8</accession>
<evidence type="ECO:0000259" key="1">
    <source>
        <dbReference type="Pfam" id="PF24393"/>
    </source>
</evidence>
<dbReference type="EMBL" id="LJZR01000044">
    <property type="protein sequence ID" value="KPQ32875.1"/>
    <property type="molecule type" value="Genomic_DNA"/>
</dbReference>
<dbReference type="AlphaFoldDB" id="A0A0P7YQS8"/>
<dbReference type="Pfam" id="PF24393">
    <property type="entry name" value="Pepco"/>
    <property type="match status" value="1"/>
</dbReference>
<comment type="caution">
    <text evidence="2">The sequence shown here is derived from an EMBL/GenBank/DDBJ whole genome shotgun (WGS) entry which is preliminary data.</text>
</comment>
<gene>
    <name evidence="2" type="ORF">HLUCCA11_20415</name>
</gene>
<evidence type="ECO:0000313" key="3">
    <source>
        <dbReference type="Proteomes" id="UP000050465"/>
    </source>
</evidence>
<proteinExistence type="predicted"/>
<name>A0A0P7YQS8_9CYAN</name>
<dbReference type="Proteomes" id="UP000050465">
    <property type="component" value="Unassembled WGS sequence"/>
</dbReference>
<feature type="domain" description="Pepco" evidence="1">
    <location>
        <begin position="18"/>
        <end position="132"/>
    </location>
</feature>
<reference evidence="2 3" key="1">
    <citation type="submission" date="2015-09" db="EMBL/GenBank/DDBJ databases">
        <title>Identification and resolution of microdiversity through metagenomic sequencing of parallel consortia.</title>
        <authorList>
            <person name="Nelson W.C."/>
            <person name="Romine M.F."/>
            <person name="Lindemann S.R."/>
        </authorList>
    </citation>
    <scope>NUCLEOTIDE SEQUENCE [LARGE SCALE GENOMIC DNA]</scope>
    <source>
        <strain evidence="2">Ana</strain>
    </source>
</reference>